<comment type="caution">
    <text evidence="1">The sequence shown here is derived from an EMBL/GenBank/DDBJ whole genome shotgun (WGS) entry which is preliminary data.</text>
</comment>
<dbReference type="AlphaFoldDB" id="A0A2T2Y7J1"/>
<evidence type="ECO:0000313" key="2">
    <source>
        <dbReference type="Proteomes" id="UP000240892"/>
    </source>
</evidence>
<keyword evidence="2" id="KW-1185">Reference proteome</keyword>
<dbReference type="RefSeq" id="WP_059445384.1">
    <property type="nucleotide sequence ID" value="NZ_CABMMU010000001.1"/>
</dbReference>
<sequence>MNNFRVIATCIDGSGAPLPVTWYGNAVSSSDAKLQMTHEAQRNGWSIGAIICVQQRKISKSIEVLA</sequence>
<name>A0A2T2Y7J1_9ENTR</name>
<evidence type="ECO:0008006" key="3">
    <source>
        <dbReference type="Google" id="ProtNLM"/>
    </source>
</evidence>
<protein>
    <recommendedName>
        <fullName evidence="3">DUF1471 domain-containing protein</fullName>
    </recommendedName>
</protein>
<reference evidence="1 2" key="1">
    <citation type="submission" date="2018-03" db="EMBL/GenBank/DDBJ databases">
        <title>First report of an OXA-48+CTX-M-M-producing Kluyvera ascorbata clone recovered from patients admitted in a University Hospital in Madrid, Spain.</title>
        <authorList>
            <person name="Hernandez-Garcia M."/>
            <person name="Leon-Sampedro R."/>
            <person name="Perez-Viso B."/>
            <person name="Morosini M.I."/>
            <person name="Lopez-Fresnena N."/>
            <person name="Coque T.M."/>
            <person name="Bonten M."/>
            <person name="Malhotra-Kumar S."/>
            <person name="Ruiz-Garbajosa P."/>
            <person name="Canton R."/>
        </authorList>
    </citation>
    <scope>NUCLEOTIDE SEQUENCE [LARGE SCALE GENOMIC DNA]</scope>
    <source>
        <strain evidence="1 2">KA2</strain>
    </source>
</reference>
<evidence type="ECO:0000313" key="1">
    <source>
        <dbReference type="EMBL" id="PSR48503.1"/>
    </source>
</evidence>
<proteinExistence type="predicted"/>
<dbReference type="Proteomes" id="UP000240892">
    <property type="component" value="Unassembled WGS sequence"/>
</dbReference>
<organism evidence="1 2">
    <name type="scientific">Kluyvera genomosp. 2</name>
    <dbReference type="NCBI Taxonomy" id="2774054"/>
    <lineage>
        <taxon>Bacteria</taxon>
        <taxon>Pseudomonadati</taxon>
        <taxon>Pseudomonadota</taxon>
        <taxon>Gammaproteobacteria</taxon>
        <taxon>Enterobacterales</taxon>
        <taxon>Enterobacteriaceae</taxon>
        <taxon>Kluyvera</taxon>
    </lineage>
</organism>
<dbReference type="EMBL" id="PYHO01000001">
    <property type="protein sequence ID" value="PSR48503.1"/>
    <property type="molecule type" value="Genomic_DNA"/>
</dbReference>
<accession>A0A2T2Y7J1</accession>
<gene>
    <name evidence="1" type="ORF">C8256_00465</name>
</gene>